<name>A0A0F8XWF7_9ZZZZ</name>
<organism evidence="1">
    <name type="scientific">marine sediment metagenome</name>
    <dbReference type="NCBI Taxonomy" id="412755"/>
    <lineage>
        <taxon>unclassified sequences</taxon>
        <taxon>metagenomes</taxon>
        <taxon>ecological metagenomes</taxon>
    </lineage>
</organism>
<protein>
    <recommendedName>
        <fullName evidence="2">Right handed beta helix domain-containing protein</fullName>
    </recommendedName>
</protein>
<sequence length="356" mass="37517">MAAVVPFRQRDLLHKYGWDALAAFAHLDQAQLANAQVLFVDANHADTLDSDDGVHGHLITQPLATVDFANGLMTAGEPGVIFVAPGHVEDYDATTLGFDADVTSVQIIGLGVGAERPRFDFNHATSICAIGANDVVLKNLTFRPSVAAVAIGIDVETGVTGTQFEDCEFLVGEAGDGTDEFAKVFHLTSANHDTVFKNVKGITHASCNGATHCIHVDASSDRVVYDHVVFDGPWSTGGIVEDAVGLNQVMVNCSFDTSGTNYSLNGSSTFAERRDNLDAGVLEDSSSNFIGTDDADNVAATTNVVANRDGSVLERLEDILSSIRDDTASNFIGVDDAANLGLTTSVVADHDGSILE</sequence>
<reference evidence="1" key="1">
    <citation type="journal article" date="2015" name="Nature">
        <title>Complex archaea that bridge the gap between prokaryotes and eukaryotes.</title>
        <authorList>
            <person name="Spang A."/>
            <person name="Saw J.H."/>
            <person name="Jorgensen S.L."/>
            <person name="Zaremba-Niedzwiedzka K."/>
            <person name="Martijn J."/>
            <person name="Lind A.E."/>
            <person name="van Eijk R."/>
            <person name="Schleper C."/>
            <person name="Guy L."/>
            <person name="Ettema T.J."/>
        </authorList>
    </citation>
    <scope>NUCLEOTIDE SEQUENCE</scope>
</reference>
<dbReference type="AlphaFoldDB" id="A0A0F8XWF7"/>
<comment type="caution">
    <text evidence="1">The sequence shown here is derived from an EMBL/GenBank/DDBJ whole genome shotgun (WGS) entry which is preliminary data.</text>
</comment>
<feature type="non-terminal residue" evidence="1">
    <location>
        <position position="356"/>
    </location>
</feature>
<proteinExistence type="predicted"/>
<dbReference type="SUPFAM" id="SSF51126">
    <property type="entry name" value="Pectin lyase-like"/>
    <property type="match status" value="1"/>
</dbReference>
<evidence type="ECO:0000313" key="1">
    <source>
        <dbReference type="EMBL" id="KKK65595.1"/>
    </source>
</evidence>
<evidence type="ECO:0008006" key="2">
    <source>
        <dbReference type="Google" id="ProtNLM"/>
    </source>
</evidence>
<gene>
    <name evidence="1" type="ORF">LCGC14_2972560</name>
</gene>
<dbReference type="InterPro" id="IPR011050">
    <property type="entry name" value="Pectin_lyase_fold/virulence"/>
</dbReference>
<accession>A0A0F8XWF7</accession>
<dbReference type="EMBL" id="LAZR01060476">
    <property type="protein sequence ID" value="KKK65595.1"/>
    <property type="molecule type" value="Genomic_DNA"/>
</dbReference>